<evidence type="ECO:0000256" key="1">
    <source>
        <dbReference type="ARBA" id="ARBA00022603"/>
    </source>
</evidence>
<dbReference type="AlphaFoldDB" id="A0A939F035"/>
<evidence type="ECO:0000256" key="3">
    <source>
        <dbReference type="RuleBase" id="RU362026"/>
    </source>
</evidence>
<gene>
    <name evidence="5" type="ORF">J0X19_22130</name>
</gene>
<evidence type="ECO:0000313" key="6">
    <source>
        <dbReference type="Proteomes" id="UP000664144"/>
    </source>
</evidence>
<feature type="domain" description="DNA methylase N-4/N-6" evidence="4">
    <location>
        <begin position="198"/>
        <end position="388"/>
    </location>
</feature>
<dbReference type="GO" id="GO:0008170">
    <property type="term" value="F:N-methyltransferase activity"/>
    <property type="evidence" value="ECO:0007669"/>
    <property type="project" value="InterPro"/>
</dbReference>
<dbReference type="Pfam" id="PF01555">
    <property type="entry name" value="N6_N4_Mtase"/>
    <property type="match status" value="1"/>
</dbReference>
<keyword evidence="2" id="KW-0808">Transferase</keyword>
<dbReference type="SUPFAM" id="SSF53335">
    <property type="entry name" value="S-adenosyl-L-methionine-dependent methyltransferases"/>
    <property type="match status" value="1"/>
</dbReference>
<dbReference type="InterPro" id="IPR029063">
    <property type="entry name" value="SAM-dependent_MTases_sf"/>
</dbReference>
<keyword evidence="1 5" id="KW-0489">Methyltransferase</keyword>
<accession>A0A939F035</accession>
<comment type="similarity">
    <text evidence="3">Belongs to the N(4)/N(6)-methyltransferase family.</text>
</comment>
<evidence type="ECO:0000256" key="2">
    <source>
        <dbReference type="ARBA" id="ARBA00022679"/>
    </source>
</evidence>
<dbReference type="RefSeq" id="WP_206986590.1">
    <property type="nucleotide sequence ID" value="NZ_JAFLQZ010000021.1"/>
</dbReference>
<dbReference type="InterPro" id="IPR036086">
    <property type="entry name" value="ParB/Sulfiredoxin_sf"/>
</dbReference>
<dbReference type="SUPFAM" id="SSF110849">
    <property type="entry name" value="ParB/Sulfiredoxin"/>
    <property type="match status" value="1"/>
</dbReference>
<evidence type="ECO:0000259" key="4">
    <source>
        <dbReference type="Pfam" id="PF01555"/>
    </source>
</evidence>
<proteinExistence type="inferred from homology"/>
<dbReference type="EC" id="2.1.1.-" evidence="3"/>
<name>A0A939F035_9BACT</name>
<dbReference type="InterPro" id="IPR002941">
    <property type="entry name" value="DNA_methylase_N4/N6"/>
</dbReference>
<evidence type="ECO:0000313" key="5">
    <source>
        <dbReference type="EMBL" id="MBO0360675.1"/>
    </source>
</evidence>
<dbReference type="InterPro" id="IPR015840">
    <property type="entry name" value="DNA_MeTrfase_ParB"/>
</dbReference>
<dbReference type="Gene3D" id="3.40.50.150">
    <property type="entry name" value="Vaccinia Virus protein VP39"/>
    <property type="match status" value="1"/>
</dbReference>
<dbReference type="InterPro" id="IPR001091">
    <property type="entry name" value="RM_Methyltransferase"/>
</dbReference>
<dbReference type="PRINTS" id="PR00508">
    <property type="entry name" value="S21N4MTFRASE"/>
</dbReference>
<dbReference type="PIRSF" id="PIRSF036758">
    <property type="entry name" value="Aden_M_ParB"/>
    <property type="match status" value="1"/>
</dbReference>
<dbReference type="Proteomes" id="UP000664144">
    <property type="component" value="Unassembled WGS sequence"/>
</dbReference>
<dbReference type="GO" id="GO:0003677">
    <property type="term" value="F:DNA binding"/>
    <property type="evidence" value="ECO:0007669"/>
    <property type="project" value="InterPro"/>
</dbReference>
<dbReference type="GO" id="GO:0032259">
    <property type="term" value="P:methylation"/>
    <property type="evidence" value="ECO:0007669"/>
    <property type="project" value="UniProtKB-KW"/>
</dbReference>
<reference evidence="5" key="1">
    <citation type="submission" date="2021-03" db="EMBL/GenBank/DDBJ databases">
        <authorList>
            <person name="Kim M.K."/>
        </authorList>
    </citation>
    <scope>NUCLEOTIDE SEQUENCE</scope>
    <source>
        <strain evidence="5">BT186</strain>
    </source>
</reference>
<keyword evidence="6" id="KW-1185">Reference proteome</keyword>
<comment type="caution">
    <text evidence="5">The sequence shown here is derived from an EMBL/GenBank/DDBJ whole genome shotgun (WGS) entry which is preliminary data.</text>
</comment>
<dbReference type="EMBL" id="JAFLQZ010000021">
    <property type="protein sequence ID" value="MBO0360675.1"/>
    <property type="molecule type" value="Genomic_DNA"/>
</dbReference>
<protein>
    <recommendedName>
        <fullName evidence="3">Methyltransferase</fullName>
        <ecNumber evidence="3">2.1.1.-</ecNumber>
    </recommendedName>
</protein>
<sequence>MSEKLLPLSWTTQQRQVRELVPLSYNPRTLTEEGRARLTRSIQKFNLAEIPAINLDNVVLAGHQRLAVLVDLGRGEELIDVRVPNRQLTKDELDEYNVTSNVGAGTWDYESLLENFAHLDLGSILDAPMLDTLAELSALPLQPAEEEEFDPAPPATPISVLGDVYELSSDARGLQHVLVCGSSTDSDVVATALAGKLIDLVNTDPPYNVNYQGKTKDALKIQNDSMDDASFRQFLYDYYTNCFTFMKPGAPIYVFHADSEGANFRVALQDAGLKLSQCLVWVKQQFVMGRQDFHWQHEPILYGWKEGAAHKWYSDRSQSTVLKFDRPQRNAEHPTMKPLDILEYQLECSSKPGDVVFDGFSGSGSLLIACEKLDREAHVVELDPAYVDVDVRRYIKFMRDNQRRFTITRNGEELTEAQLDAYVHAAAA</sequence>
<organism evidence="5 6">
    <name type="scientific">Hymenobacter telluris</name>
    <dbReference type="NCBI Taxonomy" id="2816474"/>
    <lineage>
        <taxon>Bacteria</taxon>
        <taxon>Pseudomonadati</taxon>
        <taxon>Bacteroidota</taxon>
        <taxon>Cytophagia</taxon>
        <taxon>Cytophagales</taxon>
        <taxon>Hymenobacteraceae</taxon>
        <taxon>Hymenobacter</taxon>
    </lineage>
</organism>